<dbReference type="AlphaFoldDB" id="A0A9D1K0B7"/>
<dbReference type="Pfam" id="PF01208">
    <property type="entry name" value="URO-D"/>
    <property type="match status" value="1"/>
</dbReference>
<proteinExistence type="predicted"/>
<evidence type="ECO:0000313" key="3">
    <source>
        <dbReference type="Proteomes" id="UP000824002"/>
    </source>
</evidence>
<comment type="caution">
    <text evidence="2">The sequence shown here is derived from an EMBL/GenBank/DDBJ whole genome shotgun (WGS) entry which is preliminary data.</text>
</comment>
<evidence type="ECO:0000313" key="2">
    <source>
        <dbReference type="EMBL" id="HIS75878.1"/>
    </source>
</evidence>
<dbReference type="GO" id="GO:0006779">
    <property type="term" value="P:porphyrin-containing compound biosynthetic process"/>
    <property type="evidence" value="ECO:0007669"/>
    <property type="project" value="InterPro"/>
</dbReference>
<dbReference type="InterPro" id="IPR000257">
    <property type="entry name" value="Uroporphyrinogen_deCOase"/>
</dbReference>
<gene>
    <name evidence="2" type="ORF">IAB51_03610</name>
</gene>
<name>A0A9D1K0B7_9FIRM</name>
<organism evidence="2 3">
    <name type="scientific">Candidatus Merdivicinus excrementipullorum</name>
    <dbReference type="NCBI Taxonomy" id="2840867"/>
    <lineage>
        <taxon>Bacteria</taxon>
        <taxon>Bacillati</taxon>
        <taxon>Bacillota</taxon>
        <taxon>Clostridia</taxon>
        <taxon>Eubacteriales</taxon>
        <taxon>Oscillospiraceae</taxon>
        <taxon>Oscillospiraceae incertae sedis</taxon>
        <taxon>Candidatus Merdivicinus</taxon>
    </lineage>
</organism>
<dbReference type="PANTHER" id="PTHR47099:SF1">
    <property type="entry name" value="METHYLCOBAMIDE:COM METHYLTRANSFERASE MTBA"/>
    <property type="match status" value="1"/>
</dbReference>
<protein>
    <recommendedName>
        <fullName evidence="1">Uroporphyrinogen decarboxylase (URO-D) domain-containing protein</fullName>
    </recommendedName>
</protein>
<dbReference type="InterPro" id="IPR052024">
    <property type="entry name" value="Methanogen_methyltrans"/>
</dbReference>
<dbReference type="PANTHER" id="PTHR47099">
    <property type="entry name" value="METHYLCOBAMIDE:COM METHYLTRANSFERASE MTBA"/>
    <property type="match status" value="1"/>
</dbReference>
<feature type="domain" description="Uroporphyrinogen decarboxylase (URO-D)" evidence="1">
    <location>
        <begin position="154"/>
        <end position="348"/>
    </location>
</feature>
<reference evidence="2" key="1">
    <citation type="submission" date="2020-10" db="EMBL/GenBank/DDBJ databases">
        <authorList>
            <person name="Gilroy R."/>
        </authorList>
    </citation>
    <scope>NUCLEOTIDE SEQUENCE</scope>
    <source>
        <strain evidence="2">CHK199-13235</strain>
    </source>
</reference>
<dbReference type="Proteomes" id="UP000824002">
    <property type="component" value="Unassembled WGS sequence"/>
</dbReference>
<dbReference type="Gene3D" id="3.20.20.210">
    <property type="match status" value="1"/>
</dbReference>
<evidence type="ECO:0000259" key="1">
    <source>
        <dbReference type="Pfam" id="PF01208"/>
    </source>
</evidence>
<dbReference type="GO" id="GO:0004853">
    <property type="term" value="F:uroporphyrinogen decarboxylase activity"/>
    <property type="evidence" value="ECO:0007669"/>
    <property type="project" value="InterPro"/>
</dbReference>
<dbReference type="EMBL" id="DVJP01000027">
    <property type="protein sequence ID" value="HIS75878.1"/>
    <property type="molecule type" value="Genomic_DNA"/>
</dbReference>
<dbReference type="SUPFAM" id="SSF51726">
    <property type="entry name" value="UROD/MetE-like"/>
    <property type="match status" value="1"/>
</dbReference>
<dbReference type="InterPro" id="IPR038071">
    <property type="entry name" value="UROD/MetE-like_sf"/>
</dbReference>
<reference evidence="2" key="2">
    <citation type="journal article" date="2021" name="PeerJ">
        <title>Extensive microbial diversity within the chicken gut microbiome revealed by metagenomics and culture.</title>
        <authorList>
            <person name="Gilroy R."/>
            <person name="Ravi A."/>
            <person name="Getino M."/>
            <person name="Pursley I."/>
            <person name="Horton D.L."/>
            <person name="Alikhan N.F."/>
            <person name="Baker D."/>
            <person name="Gharbi K."/>
            <person name="Hall N."/>
            <person name="Watson M."/>
            <person name="Adriaenssens E.M."/>
            <person name="Foster-Nyarko E."/>
            <person name="Jarju S."/>
            <person name="Secka A."/>
            <person name="Antonio M."/>
            <person name="Oren A."/>
            <person name="Chaudhuri R.R."/>
            <person name="La Ragione R."/>
            <person name="Hildebrand F."/>
            <person name="Pallen M.J."/>
        </authorList>
    </citation>
    <scope>NUCLEOTIDE SEQUENCE</scope>
    <source>
        <strain evidence="2">CHK199-13235</strain>
    </source>
</reference>
<accession>A0A9D1K0B7</accession>
<sequence length="352" mass="41092">MTSKERFMRMYEHREADRIPIIDSPWAGTIARWKREGMPEDADWRDFFDVDKCESIGVDISPRYERKILEETDRYYIATSEWGVTMKHFKEQDSTPEFLDFTVTTEEAWAEAKKRMEITPDRVNWDYLKRNYGKWVKEGRFIQAGFWFGFDVTHSWMVGTETLLIALMENPEWVKDMIGTYLDSCIKLFDMVWDAGYRFDEIFWPDDMGYKGTTFFSPATYREIVKPFHKKACDWAHSKGIYVHLHSCGDIMTLVPDILDAGVDALNPLEVKAGVDPLALKKEYGDRLVLHGGVNAVLWPEKEKIVEEIRRVVPELKKNGGYIFSSDHSIPNDVSLENFRSIVETVKEVGKY</sequence>